<organism evidence="3 4">
    <name type="scientific">Salinimicrobium flavum</name>
    <dbReference type="NCBI Taxonomy" id="1737065"/>
    <lineage>
        <taxon>Bacteria</taxon>
        <taxon>Pseudomonadati</taxon>
        <taxon>Bacteroidota</taxon>
        <taxon>Flavobacteriia</taxon>
        <taxon>Flavobacteriales</taxon>
        <taxon>Flavobacteriaceae</taxon>
        <taxon>Salinimicrobium</taxon>
    </lineage>
</organism>
<keyword evidence="4" id="KW-1185">Reference proteome</keyword>
<proteinExistence type="predicted"/>
<evidence type="ECO:0000259" key="2">
    <source>
        <dbReference type="Pfam" id="PF01619"/>
    </source>
</evidence>
<dbReference type="InterPro" id="IPR015659">
    <property type="entry name" value="Proline_oxidase"/>
</dbReference>
<dbReference type="SUPFAM" id="SSF51730">
    <property type="entry name" value="FAD-linked oxidoreductase"/>
    <property type="match status" value="1"/>
</dbReference>
<dbReference type="PANTHER" id="PTHR13914:SF0">
    <property type="entry name" value="PROLINE DEHYDROGENASE 1, MITOCHONDRIAL"/>
    <property type="match status" value="1"/>
</dbReference>
<dbReference type="Gene3D" id="3.20.20.220">
    <property type="match status" value="1"/>
</dbReference>
<reference evidence="4" key="1">
    <citation type="journal article" date="2019" name="Int. J. Syst. Evol. Microbiol.">
        <title>The Global Catalogue of Microorganisms (GCM) 10K type strain sequencing project: providing services to taxonomists for standard genome sequencing and annotation.</title>
        <authorList>
            <consortium name="The Broad Institute Genomics Platform"/>
            <consortium name="The Broad Institute Genome Sequencing Center for Infectious Disease"/>
            <person name="Wu L."/>
            <person name="Ma J."/>
        </authorList>
    </citation>
    <scope>NUCLEOTIDE SEQUENCE [LARGE SCALE GENOMIC DNA]</scope>
    <source>
        <strain evidence="4">KCTC 42585</strain>
    </source>
</reference>
<gene>
    <name evidence="3" type="ORF">ACFSTG_12360</name>
</gene>
<evidence type="ECO:0000313" key="4">
    <source>
        <dbReference type="Proteomes" id="UP001597468"/>
    </source>
</evidence>
<evidence type="ECO:0000313" key="3">
    <source>
        <dbReference type="EMBL" id="MFD2518693.1"/>
    </source>
</evidence>
<evidence type="ECO:0000256" key="1">
    <source>
        <dbReference type="ARBA" id="ARBA00023002"/>
    </source>
</evidence>
<name>A0ABW5IZ36_9FLAO</name>
<dbReference type="InterPro" id="IPR002872">
    <property type="entry name" value="Proline_DH_dom"/>
</dbReference>
<dbReference type="InterPro" id="IPR029041">
    <property type="entry name" value="FAD-linked_oxidoreductase-like"/>
</dbReference>
<feature type="domain" description="Proline dehydrogenase" evidence="2">
    <location>
        <begin position="77"/>
        <end position="374"/>
    </location>
</feature>
<dbReference type="PANTHER" id="PTHR13914">
    <property type="entry name" value="PROLINE OXIDASE"/>
    <property type="match status" value="1"/>
</dbReference>
<keyword evidence="1" id="KW-0560">Oxidoreductase</keyword>
<comment type="caution">
    <text evidence="3">The sequence shown here is derived from an EMBL/GenBank/DDBJ whole genome shotgun (WGS) entry which is preliminary data.</text>
</comment>
<dbReference type="Pfam" id="PF01619">
    <property type="entry name" value="Pro_dh"/>
    <property type="match status" value="1"/>
</dbReference>
<dbReference type="Proteomes" id="UP001597468">
    <property type="component" value="Unassembled WGS sequence"/>
</dbReference>
<dbReference type="EMBL" id="JBHULT010000010">
    <property type="protein sequence ID" value="MFD2518693.1"/>
    <property type="molecule type" value="Genomic_DNA"/>
</dbReference>
<accession>A0ABW5IZ36</accession>
<sequence length="403" mass="46566">MITRKIFNDTETAFRLKTDSELNRAIFLFEMIDRPLLVKLGTAATNLSLKLHLPVETLIKKTVFNQFCGGVTEKDCIPTVKKMYSKNLHSILDYSVEGKEKESEFEKAIERKTNIVKFIADKKELPFAVFKPTGIGRFELWQKVSANASLTLEEEEEWQRVKNRVNKICDEAYKQGVRLLADAEESWMQKAADDLMEEMMFKYNRERAIIFNTLQCYRWDRMQYLKDLHSRAKEQGFIVGAKIVRGAYLEKENERAAKMGYMSPICENKEATDVNYNGAVTYCLAHIEDIHVFIGTHNEVSNYLALQIMEDKGIAINDDRVWFSQLFGMSEHISYNLAEEGYNVAKLVPFGPVKEVVPYLIRRAEENTSVRGQTGRELALLYEERKRRGGELTKSNRESELVS</sequence>
<dbReference type="RefSeq" id="WP_380753259.1">
    <property type="nucleotide sequence ID" value="NZ_JBHULT010000010.1"/>
</dbReference>
<protein>
    <submittedName>
        <fullName evidence="3">Proline dehydrogenase family protein</fullName>
    </submittedName>
</protein>